<dbReference type="RefSeq" id="WP_286652277.1">
    <property type="nucleotide sequence ID" value="NZ_JACAGK010000072.1"/>
</dbReference>
<evidence type="ECO:0000313" key="5">
    <source>
        <dbReference type="Proteomes" id="UP001170954"/>
    </source>
</evidence>
<organism evidence="4 5">
    <name type="scientific">Sphingobacterium hotanense</name>
    <dbReference type="NCBI Taxonomy" id="649196"/>
    <lineage>
        <taxon>Bacteria</taxon>
        <taxon>Pseudomonadati</taxon>
        <taxon>Bacteroidota</taxon>
        <taxon>Sphingobacteriia</taxon>
        <taxon>Sphingobacteriales</taxon>
        <taxon>Sphingobacteriaceae</taxon>
        <taxon>Sphingobacterium</taxon>
    </lineage>
</organism>
<dbReference type="SUPFAM" id="SSF52833">
    <property type="entry name" value="Thioredoxin-like"/>
    <property type="match status" value="1"/>
</dbReference>
<dbReference type="EC" id="1.20.4.1" evidence="4"/>
<dbReference type="Gene3D" id="3.40.30.10">
    <property type="entry name" value="Glutaredoxin"/>
    <property type="match status" value="1"/>
</dbReference>
<reference evidence="4" key="1">
    <citation type="submission" date="2020-06" db="EMBL/GenBank/DDBJ databases">
        <authorList>
            <person name="Dong N."/>
        </authorList>
    </citation>
    <scope>NUCLEOTIDE SEQUENCE</scope>
    <source>
        <strain evidence="4">R1692</strain>
    </source>
</reference>
<gene>
    <name evidence="4" type="primary">arsC</name>
    <name evidence="4" type="ORF">HX018_17900</name>
</gene>
<dbReference type="Proteomes" id="UP001170954">
    <property type="component" value="Unassembled WGS sequence"/>
</dbReference>
<keyword evidence="2 4" id="KW-0560">Oxidoreductase</keyword>
<dbReference type="PROSITE" id="PS51353">
    <property type="entry name" value="ARSC"/>
    <property type="match status" value="1"/>
</dbReference>
<dbReference type="EMBL" id="JACAGK010000072">
    <property type="protein sequence ID" value="MDM1050115.1"/>
    <property type="molecule type" value="Genomic_DNA"/>
</dbReference>
<proteinExistence type="inferred from homology"/>
<dbReference type="NCBIfam" id="TIGR00014">
    <property type="entry name" value="arsC"/>
    <property type="match status" value="1"/>
</dbReference>
<protein>
    <submittedName>
        <fullName evidence="4">Arsenate reductase (Glutaredoxin)</fullName>
        <ecNumber evidence="4">1.20.4.1</ecNumber>
    </submittedName>
</protein>
<name>A0ABT7NSA4_9SPHI</name>
<dbReference type="InterPro" id="IPR006660">
    <property type="entry name" value="Arsenate_reductase-like"/>
</dbReference>
<comment type="similarity">
    <text evidence="1 3">Belongs to the ArsC family.</text>
</comment>
<reference evidence="4" key="2">
    <citation type="journal article" date="2022" name="Sci. Total Environ.">
        <title>Prevalence, transmission, and molecular epidemiology of tet(X)-positive bacteria among humans, animals, and environmental niches in China: An epidemiological, and genomic-based study.</title>
        <authorList>
            <person name="Dong N."/>
            <person name="Zeng Y."/>
            <person name="Cai C."/>
            <person name="Sun C."/>
            <person name="Lu J."/>
            <person name="Liu C."/>
            <person name="Zhou H."/>
            <person name="Sun Q."/>
            <person name="Shu L."/>
            <person name="Wang H."/>
            <person name="Wang Y."/>
            <person name="Wang S."/>
            <person name="Wu C."/>
            <person name="Chan E.W."/>
            <person name="Chen G."/>
            <person name="Shen Z."/>
            <person name="Chen S."/>
            <person name="Zhang R."/>
        </authorList>
    </citation>
    <scope>NUCLEOTIDE SEQUENCE</scope>
    <source>
        <strain evidence="4">R1692</strain>
    </source>
</reference>
<evidence type="ECO:0000256" key="1">
    <source>
        <dbReference type="ARBA" id="ARBA00007198"/>
    </source>
</evidence>
<dbReference type="InterPro" id="IPR006659">
    <property type="entry name" value="Arsenate_reductase"/>
</dbReference>
<keyword evidence="5" id="KW-1185">Reference proteome</keyword>
<dbReference type="PANTHER" id="PTHR30041">
    <property type="entry name" value="ARSENATE REDUCTASE"/>
    <property type="match status" value="1"/>
</dbReference>
<dbReference type="GO" id="GO:0008794">
    <property type="term" value="F:arsenate reductase (glutaredoxin) activity"/>
    <property type="evidence" value="ECO:0007669"/>
    <property type="project" value="UniProtKB-EC"/>
</dbReference>
<dbReference type="InterPro" id="IPR036249">
    <property type="entry name" value="Thioredoxin-like_sf"/>
</dbReference>
<evidence type="ECO:0000313" key="4">
    <source>
        <dbReference type="EMBL" id="MDM1050115.1"/>
    </source>
</evidence>
<accession>A0ABT7NSA4</accession>
<dbReference type="Pfam" id="PF03960">
    <property type="entry name" value="ArsC"/>
    <property type="match status" value="1"/>
</dbReference>
<dbReference type="CDD" id="cd03034">
    <property type="entry name" value="ArsC_ArsC"/>
    <property type="match status" value="1"/>
</dbReference>
<comment type="caution">
    <text evidence="4">The sequence shown here is derived from an EMBL/GenBank/DDBJ whole genome shotgun (WGS) entry which is preliminary data.</text>
</comment>
<dbReference type="PANTHER" id="PTHR30041:SF4">
    <property type="entry name" value="ARSENATE REDUCTASE"/>
    <property type="match status" value="1"/>
</dbReference>
<evidence type="ECO:0000256" key="2">
    <source>
        <dbReference type="ARBA" id="ARBA00023002"/>
    </source>
</evidence>
<evidence type="ECO:0000256" key="3">
    <source>
        <dbReference type="PROSITE-ProRule" id="PRU01282"/>
    </source>
</evidence>
<sequence length="114" mass="13415">MIKIYHNQMCSKSRAALTLLEERGEEFVVKEYLNQVPLKEELEGIVKMLGIRPIDLIRKNEEVFKQNYADMELDDEQWIDIMIQNPILMERPIVVRDGIATIGRLIEKVMELLK</sequence>